<comment type="similarity">
    <text evidence="2">Belongs to the cytochrome P450 family.</text>
</comment>
<reference evidence="9" key="2">
    <citation type="submission" date="2020-05" db="EMBL/GenBank/DDBJ databases">
        <authorList>
            <person name="Kim H.-S."/>
            <person name="Proctor R.H."/>
            <person name="Brown D.W."/>
        </authorList>
    </citation>
    <scope>NUCLEOTIDE SEQUENCE</scope>
    <source>
        <strain evidence="9">NRRL 20472</strain>
    </source>
</reference>
<dbReference type="Gene3D" id="2.100.10.30">
    <property type="entry name" value="Jacalin-like lectin domain"/>
    <property type="match status" value="1"/>
</dbReference>
<evidence type="ECO:0000256" key="4">
    <source>
        <dbReference type="ARBA" id="ARBA00022723"/>
    </source>
</evidence>
<dbReference type="SUPFAM" id="SSF51101">
    <property type="entry name" value="Mannose-binding lectins"/>
    <property type="match status" value="1"/>
</dbReference>
<dbReference type="SUPFAM" id="SSF81383">
    <property type="entry name" value="F-box domain"/>
    <property type="match status" value="1"/>
</dbReference>
<dbReference type="EMBL" id="JABEXW010000282">
    <property type="protein sequence ID" value="KAF4966590.1"/>
    <property type="molecule type" value="Genomic_DNA"/>
</dbReference>
<dbReference type="InterPro" id="IPR002401">
    <property type="entry name" value="Cyt_P450_E_grp-I"/>
</dbReference>
<dbReference type="InterPro" id="IPR036404">
    <property type="entry name" value="Jacalin-like_lectin_dom_sf"/>
</dbReference>
<dbReference type="InterPro" id="IPR036047">
    <property type="entry name" value="F-box-like_dom_sf"/>
</dbReference>
<name>A0A8H4X9U8_9HYPO</name>
<evidence type="ECO:0000313" key="9">
    <source>
        <dbReference type="EMBL" id="KAF4966590.1"/>
    </source>
</evidence>
<evidence type="ECO:0000256" key="5">
    <source>
        <dbReference type="ARBA" id="ARBA00023002"/>
    </source>
</evidence>
<dbReference type="OrthoDB" id="5273847at2759"/>
<dbReference type="CDD" id="cd11065">
    <property type="entry name" value="CYP64-like"/>
    <property type="match status" value="1"/>
</dbReference>
<protein>
    <recommendedName>
        <fullName evidence="11">Cytochrome P450</fullName>
    </recommendedName>
</protein>
<comment type="cofactor">
    <cofactor evidence="1 8">
        <name>heme</name>
        <dbReference type="ChEBI" id="CHEBI:30413"/>
    </cofactor>
</comment>
<evidence type="ECO:0000313" key="10">
    <source>
        <dbReference type="Proteomes" id="UP000622797"/>
    </source>
</evidence>
<organism evidence="9 10">
    <name type="scientific">Fusarium sarcochroum</name>
    <dbReference type="NCBI Taxonomy" id="1208366"/>
    <lineage>
        <taxon>Eukaryota</taxon>
        <taxon>Fungi</taxon>
        <taxon>Dikarya</taxon>
        <taxon>Ascomycota</taxon>
        <taxon>Pezizomycotina</taxon>
        <taxon>Sordariomycetes</taxon>
        <taxon>Hypocreomycetidae</taxon>
        <taxon>Hypocreales</taxon>
        <taxon>Nectriaceae</taxon>
        <taxon>Fusarium</taxon>
        <taxon>Fusarium lateritium species complex</taxon>
    </lineage>
</organism>
<keyword evidence="10" id="KW-1185">Reference proteome</keyword>
<evidence type="ECO:0000256" key="3">
    <source>
        <dbReference type="ARBA" id="ARBA00022617"/>
    </source>
</evidence>
<dbReference type="InterPro" id="IPR050364">
    <property type="entry name" value="Cytochrome_P450_fung"/>
</dbReference>
<dbReference type="PANTHER" id="PTHR46300:SF7">
    <property type="entry name" value="P450, PUTATIVE (EUROFUNG)-RELATED"/>
    <property type="match status" value="1"/>
</dbReference>
<dbReference type="GO" id="GO:0020037">
    <property type="term" value="F:heme binding"/>
    <property type="evidence" value="ECO:0007669"/>
    <property type="project" value="InterPro"/>
</dbReference>
<keyword evidence="3 8" id="KW-0349">Heme</keyword>
<dbReference type="InterPro" id="IPR017972">
    <property type="entry name" value="Cyt_P450_CS"/>
</dbReference>
<dbReference type="InterPro" id="IPR036396">
    <property type="entry name" value="Cyt_P450_sf"/>
</dbReference>
<feature type="binding site" description="axial binding residue" evidence="8">
    <location>
        <position position="439"/>
    </location>
    <ligand>
        <name>heme</name>
        <dbReference type="ChEBI" id="CHEBI:30413"/>
    </ligand>
    <ligandPart>
        <name>Fe</name>
        <dbReference type="ChEBI" id="CHEBI:18248"/>
    </ligandPart>
</feature>
<dbReference type="PANTHER" id="PTHR46300">
    <property type="entry name" value="P450, PUTATIVE (EUROFUNG)-RELATED-RELATED"/>
    <property type="match status" value="1"/>
</dbReference>
<evidence type="ECO:0000256" key="2">
    <source>
        <dbReference type="ARBA" id="ARBA00010617"/>
    </source>
</evidence>
<keyword evidence="7" id="KW-0503">Monooxygenase</keyword>
<dbReference type="PROSITE" id="PS00086">
    <property type="entry name" value="CYTOCHROME_P450"/>
    <property type="match status" value="1"/>
</dbReference>
<dbReference type="GO" id="GO:0004497">
    <property type="term" value="F:monooxygenase activity"/>
    <property type="evidence" value="ECO:0007669"/>
    <property type="project" value="UniProtKB-KW"/>
</dbReference>
<dbReference type="Proteomes" id="UP000622797">
    <property type="component" value="Unassembled WGS sequence"/>
</dbReference>
<dbReference type="PRINTS" id="PR00463">
    <property type="entry name" value="EP450I"/>
</dbReference>
<keyword evidence="5" id="KW-0560">Oxidoreductase</keyword>
<dbReference type="Pfam" id="PF00067">
    <property type="entry name" value="p450"/>
    <property type="match status" value="1"/>
</dbReference>
<reference evidence="9" key="1">
    <citation type="journal article" date="2020" name="BMC Genomics">
        <title>Correction to: Identification and distribution of gene clusters required for synthesis of sphingolipid metabolism inhibitors in diverse species of the filamentous fungus Fusarium.</title>
        <authorList>
            <person name="Kim H.S."/>
            <person name="Lohmar J.M."/>
            <person name="Busman M."/>
            <person name="Brown D.W."/>
            <person name="Naumann T.A."/>
            <person name="Divon H.H."/>
            <person name="Lysoe E."/>
            <person name="Uhlig S."/>
            <person name="Proctor R.H."/>
        </authorList>
    </citation>
    <scope>NUCLEOTIDE SEQUENCE</scope>
    <source>
        <strain evidence="9">NRRL 20472</strain>
    </source>
</reference>
<evidence type="ECO:0000256" key="6">
    <source>
        <dbReference type="ARBA" id="ARBA00023004"/>
    </source>
</evidence>
<sequence length="1793" mass="201933">MAGASLLYSGALMLVGYMVFKHLQQRSKGPLPPGPKGLPLVGNIRNLPPPGTVEWAHWQKHKEKYGPITSVSVLGQLFVILHDKQAVLDILETRALKSASRPNLVFASEIVGYGDIMGMMPYNRKFRLHRKLTATQVSNKSIVRFESIQEREILRFLKRIYEDPNSDNLQDHLSQAAGSIMLRILYNYETDPKKNDPIVAKSNQVMEEFSKATSPGAWMVDLIPWLRYVPEWMPGAGFKTTAKIYRKHLLQGIKIPYDYVREQMASGNDDVSYVAGLIKDIHRKIDPEEESVISWTAASMLNAGTDTTGAMLYSLFAAMVIYPDVQKRAQDEIDRVVGDSRLPSFSDKANLPYVQAIAQEALRWHTLAPMGFPHMTTEDDVYNGYFIPKDTLLFPAAASLTHDPEVYHDPMQFKPERYSEPYNEPPPTDVVFGFGRRACPGKYIADQTIFLSIAQTLAVFDIEKAVDEQGKEIEVEYQQLPGVIARRLDWYREIRADQVPISTSSKVAELLWNLIYDLPHDRRCVPYQSHDYGGATEFAVMPLDPPPAWAFLSADPNMLHLGQCHASLHRDAHSHPIANETSSKFFQRLHDDIVRNFVIFLDSPDLCSLRLSSRAVASLTRSSDLSQDFWASRFAENHEMGFLPPGHETIRSLISETSTPNWRELYFRLKLTLQDRSELGHTRNRKRIWESVRHLTTCLMPMLEQEPNLQDTTSLNEELSSQGIKATQFAQGLCRSHGCTPRRMVGSQYLSFFPERVETDTLRISVSRLTYDCVEYVCGLRVWKPDETYPNTESSRVGLIIPASEIQIIINSRSQLTAIRAAVAPSGIVALGFRIRDETGQISWRSAGNLQTPADGVGIATLEPQIGNRLFGVIVGFDSCKLVLVRLLERTLGSAPSNDSSPDVASLMPWLWHPAEPEATMQGFIPPYVLEKRQPHEPALVLNMDFGGREGNLLPLLNRITAYLDDEHGTVKGLAFFHTDGKQRTFGSRKVMNAESKRWTCIEQSFALDGPGGERIVELRFVPIDPRGNQRLGDFTIMTNRGRLLEVRRMTRPPVEEVKSKLASPKGEIITGILASVRTGHNTDEDKSLTFPFGSSHRGKAPRTIRKTSSCFTSVALPHVRRVGLSNGIPGRTRETEHISGLCFEFWGSNVPVYVGQWYREIAYLEFGSGDIITNFTFWQQQESQPDNIRRENTGRITGVRIEKTGTGPTEVEEGLAWAFNHKCDYLYVVTKSPQTIPDTRLTLYNMSDLSPNSRMPGKLFWRAQDGAGSWWAVSQIHAFFNIDKSLSGLMFYYGHGHVSKYLGHAQGARTAMSLEPGEHVTRMDVLAGRGRGRGVDEIIFHTSAGRMGGLSAAGTYCHALHPEPSDFEVFEFNQHAKCNLNASANMQPVCNLCGVRLENENRPEVPDRLKRLNWQQEIRAIKSEQGRISPFLTGVGYLMGSILVVSNKSTATYYDREPGLVRYNLKHSSYQNPRIFAFHNSCWQMLLSRTSLWTVLPKDRQRLVECVFDILYCLPYNSQYNVLPAHDFGGASQFWVDNPNQVCSLPFLSADPDTLCLSASTEPLDQVGEFDVKPASAKIDCFSKLSNEMIYLLTTFLQTPDLCCLRLSSKIVAHVTRPRNLPQMFWASRFSTGNEMDFSPFNPDLDMPFKAGTDWRGLYFDMKHALQDTSLTGHVRNRRRIWQQNGNDPKKEFSRVGFIVPNSETHVSLRPDQKMTGIRVAISNGGIVGLEFWFGNQAGQIFRAIVGKMDVLKSSNGSRVTSLESHDGRQLSGVLVSLDVCRFTAIMLLEHA</sequence>
<accession>A0A8H4X9U8</accession>
<comment type="caution">
    <text evidence="9">The sequence shown here is derived from an EMBL/GenBank/DDBJ whole genome shotgun (WGS) entry which is preliminary data.</text>
</comment>
<keyword evidence="4 8" id="KW-0479">Metal-binding</keyword>
<dbReference type="GO" id="GO:0005506">
    <property type="term" value="F:iron ion binding"/>
    <property type="evidence" value="ECO:0007669"/>
    <property type="project" value="InterPro"/>
</dbReference>
<evidence type="ECO:0000256" key="1">
    <source>
        <dbReference type="ARBA" id="ARBA00001971"/>
    </source>
</evidence>
<proteinExistence type="inferred from homology"/>
<dbReference type="SUPFAM" id="SSF48264">
    <property type="entry name" value="Cytochrome P450"/>
    <property type="match status" value="1"/>
</dbReference>
<dbReference type="InterPro" id="IPR001128">
    <property type="entry name" value="Cyt_P450"/>
</dbReference>
<dbReference type="Gene3D" id="1.10.630.10">
    <property type="entry name" value="Cytochrome P450"/>
    <property type="match status" value="1"/>
</dbReference>
<dbReference type="GO" id="GO:0016705">
    <property type="term" value="F:oxidoreductase activity, acting on paired donors, with incorporation or reduction of molecular oxygen"/>
    <property type="evidence" value="ECO:0007669"/>
    <property type="project" value="InterPro"/>
</dbReference>
<evidence type="ECO:0000256" key="8">
    <source>
        <dbReference type="PIRSR" id="PIRSR602401-1"/>
    </source>
</evidence>
<evidence type="ECO:0008006" key="11">
    <source>
        <dbReference type="Google" id="ProtNLM"/>
    </source>
</evidence>
<gene>
    <name evidence="9" type="ORF">FSARC_5754</name>
</gene>
<keyword evidence="6 8" id="KW-0408">Iron</keyword>
<evidence type="ECO:0000256" key="7">
    <source>
        <dbReference type="ARBA" id="ARBA00023033"/>
    </source>
</evidence>